<gene>
    <name evidence="10" type="primary">PDRG1</name>
</gene>
<evidence type="ECO:0000256" key="5">
    <source>
        <dbReference type="ARBA" id="ARBA00022490"/>
    </source>
</evidence>
<comment type="similarity">
    <text evidence="3">Belongs to the prefoldin subunit beta family.</text>
</comment>
<comment type="subcellular location">
    <subcellularLocation>
        <location evidence="2">Cytoplasm</location>
    </subcellularLocation>
</comment>
<dbReference type="CTD" id="81572"/>
<keyword evidence="8" id="KW-0175">Coiled coil</keyword>
<sequence length="127" mass="14667">AFVLGYLAEVEALAEEVMAARQQIVDLDQKRNQNREALRALSKEVDCPEKVTVCFGNMFIQLPKTKTQDMLQRDQELLDEEITKLQKELKVKVNNLLEAQGKPELKGYNLKPLSAEEMWFMRKVVDN</sequence>
<dbReference type="InterPro" id="IPR002777">
    <property type="entry name" value="PFD_beta-like"/>
</dbReference>
<dbReference type="PANTHER" id="PTHR21162:SF0">
    <property type="entry name" value="P53 AND DNA DAMAGE-REGULATED PROTEIN 1"/>
    <property type="match status" value="1"/>
</dbReference>
<feature type="coiled-coil region" evidence="8">
    <location>
        <begin position="10"/>
        <end position="44"/>
    </location>
</feature>
<dbReference type="GO" id="GO:0016272">
    <property type="term" value="C:prefoldin complex"/>
    <property type="evidence" value="ECO:0007669"/>
    <property type="project" value="InterPro"/>
</dbReference>
<evidence type="ECO:0000256" key="6">
    <source>
        <dbReference type="ARBA" id="ARBA00023186"/>
    </source>
</evidence>
<dbReference type="GeneID" id="103065368"/>
<comment type="function">
    <text evidence="1">May play a role in chaperone-mediated protein folding.</text>
</comment>
<dbReference type="Pfam" id="PF01920">
    <property type="entry name" value="Prefoldin_2"/>
    <property type="match status" value="1"/>
</dbReference>
<keyword evidence="6" id="KW-0143">Chaperone</keyword>
<dbReference type="CDD" id="cd22860">
    <property type="entry name" value="PDRG1"/>
    <property type="match status" value="1"/>
</dbReference>
<evidence type="ECO:0000256" key="4">
    <source>
        <dbReference type="ARBA" id="ARBA00016313"/>
    </source>
</evidence>
<evidence type="ECO:0000256" key="3">
    <source>
        <dbReference type="ARBA" id="ARBA00008045"/>
    </source>
</evidence>
<dbReference type="RefSeq" id="XP_007443876.1">
    <property type="nucleotide sequence ID" value="XM_007443814.2"/>
</dbReference>
<dbReference type="Proteomes" id="UP000695026">
    <property type="component" value="Unplaced"/>
</dbReference>
<dbReference type="AlphaFoldDB" id="A0A9F2RD24"/>
<dbReference type="OMA" id="DEKAMVC"/>
<dbReference type="PANTHER" id="PTHR21162">
    <property type="entry name" value="P53 AND DNA DAMAGE-REGULATED PROTEIN"/>
    <property type="match status" value="1"/>
</dbReference>
<dbReference type="GO" id="GO:0005737">
    <property type="term" value="C:cytoplasm"/>
    <property type="evidence" value="ECO:0007669"/>
    <property type="project" value="UniProtKB-SubCell"/>
</dbReference>
<organism evidence="9 10">
    <name type="scientific">Python bivittatus</name>
    <name type="common">Burmese python</name>
    <name type="synonym">Python molurus bivittatus</name>
    <dbReference type="NCBI Taxonomy" id="176946"/>
    <lineage>
        <taxon>Eukaryota</taxon>
        <taxon>Metazoa</taxon>
        <taxon>Chordata</taxon>
        <taxon>Craniata</taxon>
        <taxon>Vertebrata</taxon>
        <taxon>Euteleostomi</taxon>
        <taxon>Lepidosauria</taxon>
        <taxon>Squamata</taxon>
        <taxon>Bifurcata</taxon>
        <taxon>Unidentata</taxon>
        <taxon>Episquamata</taxon>
        <taxon>Toxicofera</taxon>
        <taxon>Serpentes</taxon>
        <taxon>Henophidia</taxon>
        <taxon>Pythonidae</taxon>
        <taxon>Python</taxon>
    </lineage>
</organism>
<accession>A0A9F2RD24</accession>
<evidence type="ECO:0000256" key="7">
    <source>
        <dbReference type="ARBA" id="ARBA00026022"/>
    </source>
</evidence>
<protein>
    <recommendedName>
        <fullName evidence="4">p53 and DNA damage-regulated protein 1</fullName>
    </recommendedName>
</protein>
<evidence type="ECO:0000256" key="1">
    <source>
        <dbReference type="ARBA" id="ARBA00003581"/>
    </source>
</evidence>
<dbReference type="GO" id="GO:0006457">
    <property type="term" value="P:protein folding"/>
    <property type="evidence" value="ECO:0007669"/>
    <property type="project" value="InterPro"/>
</dbReference>
<comment type="subunit">
    <text evidence="7">Component of the PAQosome complex which is responsible for the biogenesis of several protein complexes and which consists of R2TP complex members RUVBL1, RUVBL2, RPAP3 and PIH1D1, URI complex members PFDN2, PFDN6, PDRG1, UXT and URI1 as well as ASDURF, POLR2E and DNAAF10/WDR92.</text>
</comment>
<dbReference type="GO" id="GO:0051082">
    <property type="term" value="F:unfolded protein binding"/>
    <property type="evidence" value="ECO:0007669"/>
    <property type="project" value="InterPro"/>
</dbReference>
<keyword evidence="9" id="KW-1185">Reference proteome</keyword>
<keyword evidence="5" id="KW-0963">Cytoplasm</keyword>
<dbReference type="InterPro" id="IPR030482">
    <property type="entry name" value="PDRG1"/>
</dbReference>
<reference evidence="10" key="1">
    <citation type="submission" date="2025-08" db="UniProtKB">
        <authorList>
            <consortium name="RefSeq"/>
        </authorList>
    </citation>
    <scope>IDENTIFICATION</scope>
    <source>
        <tissue evidence="10">Liver</tissue>
    </source>
</reference>
<dbReference type="SUPFAM" id="SSF46579">
    <property type="entry name" value="Prefoldin"/>
    <property type="match status" value="1"/>
</dbReference>
<evidence type="ECO:0000313" key="10">
    <source>
        <dbReference type="RefSeq" id="XP_007443876.1"/>
    </source>
</evidence>
<dbReference type="OrthoDB" id="20282at2759"/>
<feature type="coiled-coil region" evidence="8">
    <location>
        <begin position="68"/>
        <end position="102"/>
    </location>
</feature>
<dbReference type="KEGG" id="pbi:103065368"/>
<proteinExistence type="inferred from homology"/>
<evidence type="ECO:0000256" key="8">
    <source>
        <dbReference type="SAM" id="Coils"/>
    </source>
</evidence>
<evidence type="ECO:0000256" key="2">
    <source>
        <dbReference type="ARBA" id="ARBA00004496"/>
    </source>
</evidence>
<feature type="non-terminal residue" evidence="10">
    <location>
        <position position="1"/>
    </location>
</feature>
<evidence type="ECO:0000313" key="9">
    <source>
        <dbReference type="Proteomes" id="UP000695026"/>
    </source>
</evidence>
<name>A0A9F2RD24_PYTBI</name>